<evidence type="ECO:0000256" key="1">
    <source>
        <dbReference type="ARBA" id="ARBA00006754"/>
    </source>
</evidence>
<dbReference type="Gene3D" id="1.10.10.2840">
    <property type="entry name" value="PucR C-terminal helix-turn-helix domain"/>
    <property type="match status" value="1"/>
</dbReference>
<dbReference type="Pfam" id="PF13556">
    <property type="entry name" value="HTH_30"/>
    <property type="match status" value="1"/>
</dbReference>
<dbReference type="InterPro" id="IPR041522">
    <property type="entry name" value="CdaR_GGDEF"/>
</dbReference>
<comment type="caution">
    <text evidence="4">The sequence shown here is derived from an EMBL/GenBank/DDBJ whole genome shotgun (WGS) entry which is preliminary data.</text>
</comment>
<proteinExistence type="inferred from homology"/>
<dbReference type="InterPro" id="IPR025736">
    <property type="entry name" value="PucR_C-HTH_dom"/>
</dbReference>
<dbReference type="InterPro" id="IPR042070">
    <property type="entry name" value="PucR_C-HTH_sf"/>
</dbReference>
<comment type="similarity">
    <text evidence="1">Belongs to the CdaR family.</text>
</comment>
<feature type="domain" description="CdaR GGDEF-like" evidence="3">
    <location>
        <begin position="135"/>
        <end position="242"/>
    </location>
</feature>
<dbReference type="PANTHER" id="PTHR33744:SF7">
    <property type="entry name" value="PUCR FAMILY TRANSCRIPTIONAL REGULATOR"/>
    <property type="match status" value="1"/>
</dbReference>
<dbReference type="AlphaFoldDB" id="A0A849HEH4"/>
<dbReference type="EMBL" id="JABEPQ010000001">
    <property type="protein sequence ID" value="NNM44611.1"/>
    <property type="molecule type" value="Genomic_DNA"/>
</dbReference>
<sequence length="367" mass="38621">MEASHEWYRALSAEDRSWVGLVAQAGIAAFIAWLRDGGDQTPVTADVFGTAPRELTRSITLRQTLDLVRSVVDVVEQDATALAEPGEEQALREAVLRYSREIAFAAAEVYAQAAEARGAWDARLEGLVVDAVLRGEADDSMQSRAAALGWGSTTRVAVVAGSTPHGSPAGVVDGLRRAAERIGVDTLAAVQGRRLVCIFGNVDDPMSAARSVDDHFGDGPLVVGPTVPHLFAAGRSARAALAGQSCAQAWPAAPRPVAADDLLAERVLVGDAPARALLLDRIWHPLSTAGSGLLDTASAYLETGGGLEGTARVLFVHPNTVRYRLGRIAELTGYQLTDPHDAHTVRIALGLGRLSRPGGVVRRATPG</sequence>
<dbReference type="InterPro" id="IPR051448">
    <property type="entry name" value="CdaR-like_regulators"/>
</dbReference>
<organism evidence="4 5">
    <name type="scientific">Knoellia koreensis</name>
    <dbReference type="NCBI Taxonomy" id="2730921"/>
    <lineage>
        <taxon>Bacteria</taxon>
        <taxon>Bacillati</taxon>
        <taxon>Actinomycetota</taxon>
        <taxon>Actinomycetes</taxon>
        <taxon>Micrococcales</taxon>
        <taxon>Intrasporangiaceae</taxon>
        <taxon>Knoellia</taxon>
    </lineage>
</organism>
<keyword evidence="5" id="KW-1185">Reference proteome</keyword>
<evidence type="ECO:0000313" key="4">
    <source>
        <dbReference type="EMBL" id="NNM44611.1"/>
    </source>
</evidence>
<protein>
    <submittedName>
        <fullName evidence="4">Helix-turn-helix domain-containing protein</fullName>
    </submittedName>
</protein>
<evidence type="ECO:0000259" key="2">
    <source>
        <dbReference type="Pfam" id="PF13556"/>
    </source>
</evidence>
<evidence type="ECO:0000259" key="3">
    <source>
        <dbReference type="Pfam" id="PF17853"/>
    </source>
</evidence>
<name>A0A849HEH4_9MICO</name>
<dbReference type="PANTHER" id="PTHR33744">
    <property type="entry name" value="CARBOHYDRATE DIACID REGULATOR"/>
    <property type="match status" value="1"/>
</dbReference>
<accession>A0A849HEH4</accession>
<reference evidence="4 5" key="1">
    <citation type="submission" date="2020-04" db="EMBL/GenBank/DDBJ databases">
        <title>Knoellia sp. isolate from air conditioner.</title>
        <authorList>
            <person name="Chea S."/>
            <person name="Kim D.-U."/>
        </authorList>
    </citation>
    <scope>NUCLEOTIDE SEQUENCE [LARGE SCALE GENOMIC DNA]</scope>
    <source>
        <strain evidence="4 5">DB2414S</strain>
    </source>
</reference>
<dbReference type="Pfam" id="PF17853">
    <property type="entry name" value="GGDEF_2"/>
    <property type="match status" value="1"/>
</dbReference>
<dbReference type="Proteomes" id="UP000588586">
    <property type="component" value="Unassembled WGS sequence"/>
</dbReference>
<evidence type="ECO:0000313" key="5">
    <source>
        <dbReference type="Proteomes" id="UP000588586"/>
    </source>
</evidence>
<feature type="domain" description="PucR C-terminal helix-turn-helix" evidence="2">
    <location>
        <begin position="293"/>
        <end position="349"/>
    </location>
</feature>
<gene>
    <name evidence="4" type="ORF">HJG52_01145</name>
</gene>